<sequence>MNGKWQCVNLLLCPKFLDHRSTSDKVTAEIEALLFAPAADSSASLALNKVRALFVQLQAGSPDRGMMSEGLSGHFSDQVVADFAASLKPMGEVENIVETRSDRRGGLVYRFFRIKTAGGTVRVPTYFTPDGKLDQFIVYPR</sequence>
<dbReference type="EMBL" id="JACHXD010000017">
    <property type="protein sequence ID" value="MBB3121581.1"/>
    <property type="molecule type" value="Genomic_DNA"/>
</dbReference>
<evidence type="ECO:0008006" key="3">
    <source>
        <dbReference type="Google" id="ProtNLM"/>
    </source>
</evidence>
<accession>A0A7W5FW86</accession>
<gene>
    <name evidence="1" type="ORF">FHS03_004659</name>
</gene>
<dbReference type="AlphaFoldDB" id="A0A7W5FW86"/>
<keyword evidence="2" id="KW-1185">Reference proteome</keyword>
<reference evidence="1 2" key="1">
    <citation type="submission" date="2020-08" db="EMBL/GenBank/DDBJ databases">
        <title>Genomic Encyclopedia of Type Strains, Phase III (KMG-III): the genomes of soil and plant-associated and newly described type strains.</title>
        <authorList>
            <person name="Whitman W."/>
        </authorList>
    </citation>
    <scope>NUCLEOTIDE SEQUENCE [LARGE SCALE GENOMIC DNA]</scope>
    <source>
        <strain evidence="1 2">CECT 8897</strain>
    </source>
</reference>
<comment type="caution">
    <text evidence="1">The sequence shown here is derived from an EMBL/GenBank/DDBJ whole genome shotgun (WGS) entry which is preliminary data.</text>
</comment>
<dbReference type="Proteomes" id="UP000541535">
    <property type="component" value="Unassembled WGS sequence"/>
</dbReference>
<evidence type="ECO:0000313" key="2">
    <source>
        <dbReference type="Proteomes" id="UP000541535"/>
    </source>
</evidence>
<organism evidence="1 2">
    <name type="scientific">Pseudoduganella violacea</name>
    <dbReference type="NCBI Taxonomy" id="1715466"/>
    <lineage>
        <taxon>Bacteria</taxon>
        <taxon>Pseudomonadati</taxon>
        <taxon>Pseudomonadota</taxon>
        <taxon>Betaproteobacteria</taxon>
        <taxon>Burkholderiales</taxon>
        <taxon>Oxalobacteraceae</taxon>
        <taxon>Telluria group</taxon>
        <taxon>Pseudoduganella</taxon>
    </lineage>
</organism>
<evidence type="ECO:0000313" key="1">
    <source>
        <dbReference type="EMBL" id="MBB3121581.1"/>
    </source>
</evidence>
<protein>
    <recommendedName>
        <fullName evidence="3">Nuclear transport factor 2 family protein</fullName>
    </recommendedName>
</protein>
<proteinExistence type="predicted"/>
<name>A0A7W5FW86_9BURK</name>